<dbReference type="CDD" id="cd06222">
    <property type="entry name" value="RNase_H_like"/>
    <property type="match status" value="1"/>
</dbReference>
<protein>
    <recommendedName>
        <fullName evidence="1">RNase H type-1 domain-containing protein</fullName>
    </recommendedName>
</protein>
<dbReference type="PANTHER" id="PTHR47723">
    <property type="entry name" value="OS05G0353850 PROTEIN"/>
    <property type="match status" value="1"/>
</dbReference>
<dbReference type="GO" id="GO:0004523">
    <property type="term" value="F:RNA-DNA hybrid ribonuclease activity"/>
    <property type="evidence" value="ECO:0007669"/>
    <property type="project" value="InterPro"/>
</dbReference>
<proteinExistence type="predicted"/>
<dbReference type="AlphaFoldDB" id="A0A2N9EP58"/>
<evidence type="ECO:0000259" key="1">
    <source>
        <dbReference type="Pfam" id="PF13456"/>
    </source>
</evidence>
<dbReference type="SUPFAM" id="SSF53098">
    <property type="entry name" value="Ribonuclease H-like"/>
    <property type="match status" value="1"/>
</dbReference>
<dbReference type="InterPro" id="IPR036397">
    <property type="entry name" value="RNaseH_sf"/>
</dbReference>
<dbReference type="InterPro" id="IPR053151">
    <property type="entry name" value="RNase_H-like"/>
</dbReference>
<dbReference type="EMBL" id="OIVN01000222">
    <property type="protein sequence ID" value="SPC76470.1"/>
    <property type="molecule type" value="Genomic_DNA"/>
</dbReference>
<reference evidence="2" key="1">
    <citation type="submission" date="2018-02" db="EMBL/GenBank/DDBJ databases">
        <authorList>
            <person name="Cohen D.B."/>
            <person name="Kent A.D."/>
        </authorList>
    </citation>
    <scope>NUCLEOTIDE SEQUENCE</scope>
</reference>
<dbReference type="InterPro" id="IPR002156">
    <property type="entry name" value="RNaseH_domain"/>
</dbReference>
<organism evidence="2">
    <name type="scientific">Fagus sylvatica</name>
    <name type="common">Beechnut</name>
    <dbReference type="NCBI Taxonomy" id="28930"/>
    <lineage>
        <taxon>Eukaryota</taxon>
        <taxon>Viridiplantae</taxon>
        <taxon>Streptophyta</taxon>
        <taxon>Embryophyta</taxon>
        <taxon>Tracheophyta</taxon>
        <taxon>Spermatophyta</taxon>
        <taxon>Magnoliopsida</taxon>
        <taxon>eudicotyledons</taxon>
        <taxon>Gunneridae</taxon>
        <taxon>Pentapetalae</taxon>
        <taxon>rosids</taxon>
        <taxon>fabids</taxon>
        <taxon>Fagales</taxon>
        <taxon>Fagaceae</taxon>
        <taxon>Fagus</taxon>
    </lineage>
</organism>
<dbReference type="InterPro" id="IPR044730">
    <property type="entry name" value="RNase_H-like_dom_plant"/>
</dbReference>
<dbReference type="Pfam" id="PF13456">
    <property type="entry name" value="RVT_3"/>
    <property type="match status" value="1"/>
</dbReference>
<gene>
    <name evidence="2" type="ORF">FSB_LOCUS4352</name>
</gene>
<feature type="domain" description="RNase H type-1" evidence="1">
    <location>
        <begin position="50"/>
        <end position="162"/>
    </location>
</feature>
<dbReference type="InterPro" id="IPR012337">
    <property type="entry name" value="RNaseH-like_sf"/>
</dbReference>
<dbReference type="Gene3D" id="3.30.420.10">
    <property type="entry name" value="Ribonuclease H-like superfamily/Ribonuclease H"/>
    <property type="match status" value="1"/>
</dbReference>
<sequence length="200" mass="21799">MAMNLNHVPVQNIVHTENGVLVHCRTWIPPSDDSWKLSFAGCTPGSALFKAGVGIVVRDQNAIFKTAFAAPIRNFGNQTVTELTALNLGLDLALKQGVDYIEIEGDYSPVINILTSEDVVPSSFPSSVRTLVVECGDLLNKFRSVLVRQVHFQANESANTLAVVGCELDESFQWINKPPQVIAESLILDVIGRWMPLAGP</sequence>
<name>A0A2N9EP58_FAGSY</name>
<evidence type="ECO:0000313" key="2">
    <source>
        <dbReference type="EMBL" id="SPC76470.1"/>
    </source>
</evidence>
<accession>A0A2N9EP58</accession>
<dbReference type="GO" id="GO:0003676">
    <property type="term" value="F:nucleic acid binding"/>
    <property type="evidence" value="ECO:0007669"/>
    <property type="project" value="InterPro"/>
</dbReference>
<dbReference type="PANTHER" id="PTHR47723:SF4">
    <property type="entry name" value="PENTATRICOPEPTIDE REPEAT-CONTAINING-LIKE PROTEIN"/>
    <property type="match status" value="1"/>
</dbReference>